<comment type="caution">
    <text evidence="3">The sequence shown here is derived from an EMBL/GenBank/DDBJ whole genome shotgun (WGS) entry which is preliminary data.</text>
</comment>
<dbReference type="Proteomes" id="UP001595912">
    <property type="component" value="Unassembled WGS sequence"/>
</dbReference>
<feature type="region of interest" description="Disordered" evidence="1">
    <location>
        <begin position="50"/>
        <end position="128"/>
    </location>
</feature>
<keyword evidence="4" id="KW-1185">Reference proteome</keyword>
<protein>
    <submittedName>
        <fullName evidence="3">Uncharacterized protein</fullName>
    </submittedName>
</protein>
<feature type="transmembrane region" description="Helical" evidence="2">
    <location>
        <begin position="132"/>
        <end position="152"/>
    </location>
</feature>
<feature type="compositionally biased region" description="Low complexity" evidence="1">
    <location>
        <begin position="105"/>
        <end position="121"/>
    </location>
</feature>
<reference evidence="4" key="1">
    <citation type="journal article" date="2019" name="Int. J. Syst. Evol. Microbiol.">
        <title>The Global Catalogue of Microorganisms (GCM) 10K type strain sequencing project: providing services to taxonomists for standard genome sequencing and annotation.</title>
        <authorList>
            <consortium name="The Broad Institute Genomics Platform"/>
            <consortium name="The Broad Institute Genome Sequencing Center for Infectious Disease"/>
            <person name="Wu L."/>
            <person name="Ma J."/>
        </authorList>
    </citation>
    <scope>NUCLEOTIDE SEQUENCE [LARGE SCALE GENOMIC DNA]</scope>
    <source>
        <strain evidence="4">CGMCC 4.7152</strain>
    </source>
</reference>
<accession>A0ABV9W8U1</accession>
<keyword evidence="2" id="KW-0472">Membrane</keyword>
<dbReference type="RefSeq" id="WP_380124142.1">
    <property type="nucleotide sequence ID" value="NZ_JBHSIU010000060.1"/>
</dbReference>
<keyword evidence="2" id="KW-1133">Transmembrane helix</keyword>
<gene>
    <name evidence="3" type="ORF">ACFPIJ_41775</name>
</gene>
<sequence length="160" mass="15566">MPGAGDSAPSAASAPATVTGLTDGLLAVPGAAKGDSAQVKTALGALKVVPRTGPARNTGTARKADAARGTGRSRDIDKVRGSGQAHDTGEAAGRAPNGTPGGRLGLPRGAADAPTAAAAGDRTGERRDRTSTLMLLGLGLIAAGLTAVGVTLTRRRPITG</sequence>
<organism evidence="3 4">
    <name type="scientific">Dactylosporangium cerinum</name>
    <dbReference type="NCBI Taxonomy" id="1434730"/>
    <lineage>
        <taxon>Bacteria</taxon>
        <taxon>Bacillati</taxon>
        <taxon>Actinomycetota</taxon>
        <taxon>Actinomycetes</taxon>
        <taxon>Micromonosporales</taxon>
        <taxon>Micromonosporaceae</taxon>
        <taxon>Dactylosporangium</taxon>
    </lineage>
</organism>
<proteinExistence type="predicted"/>
<dbReference type="EMBL" id="JBHSIU010000060">
    <property type="protein sequence ID" value="MFC5004344.1"/>
    <property type="molecule type" value="Genomic_DNA"/>
</dbReference>
<name>A0ABV9W8U1_9ACTN</name>
<evidence type="ECO:0000313" key="4">
    <source>
        <dbReference type="Proteomes" id="UP001595912"/>
    </source>
</evidence>
<evidence type="ECO:0000256" key="2">
    <source>
        <dbReference type="SAM" id="Phobius"/>
    </source>
</evidence>
<feature type="compositionally biased region" description="Basic and acidic residues" evidence="1">
    <location>
        <begin position="62"/>
        <end position="80"/>
    </location>
</feature>
<keyword evidence="2" id="KW-0812">Transmembrane</keyword>
<evidence type="ECO:0000313" key="3">
    <source>
        <dbReference type="EMBL" id="MFC5004344.1"/>
    </source>
</evidence>
<evidence type="ECO:0000256" key="1">
    <source>
        <dbReference type="SAM" id="MobiDB-lite"/>
    </source>
</evidence>